<keyword evidence="5" id="KW-0067">ATP-binding</keyword>
<evidence type="ECO:0000313" key="8">
    <source>
        <dbReference type="Proteomes" id="UP001470230"/>
    </source>
</evidence>
<dbReference type="GO" id="GO:0016301">
    <property type="term" value="F:kinase activity"/>
    <property type="evidence" value="ECO:0007669"/>
    <property type="project" value="UniProtKB-KW"/>
</dbReference>
<evidence type="ECO:0000256" key="5">
    <source>
        <dbReference type="ARBA" id="ARBA00022840"/>
    </source>
</evidence>
<dbReference type="PANTHER" id="PTHR24351">
    <property type="entry name" value="RIBOSOMAL PROTEIN S6 KINASE"/>
    <property type="match status" value="1"/>
</dbReference>
<reference evidence="7 8" key="1">
    <citation type="submission" date="2024-04" db="EMBL/GenBank/DDBJ databases">
        <title>Tritrichomonas musculus Genome.</title>
        <authorList>
            <person name="Alves-Ferreira E."/>
            <person name="Grigg M."/>
            <person name="Lorenzi H."/>
            <person name="Galac M."/>
        </authorList>
    </citation>
    <scope>NUCLEOTIDE SEQUENCE [LARGE SCALE GENOMIC DNA]</scope>
    <source>
        <strain evidence="7 8">EAF2021</strain>
    </source>
</reference>
<keyword evidence="2" id="KW-0808">Transferase</keyword>
<dbReference type="InterPro" id="IPR008271">
    <property type="entry name" value="Ser/Thr_kinase_AS"/>
</dbReference>
<gene>
    <name evidence="7" type="ORF">M9Y10_042642</name>
</gene>
<evidence type="ECO:0000313" key="7">
    <source>
        <dbReference type="EMBL" id="KAK8883548.1"/>
    </source>
</evidence>
<evidence type="ECO:0000256" key="1">
    <source>
        <dbReference type="ARBA" id="ARBA00022527"/>
    </source>
</evidence>
<feature type="domain" description="Protein kinase" evidence="6">
    <location>
        <begin position="1"/>
        <end position="134"/>
    </location>
</feature>
<keyword evidence="1" id="KW-0723">Serine/threonine-protein kinase</keyword>
<dbReference type="EMBL" id="JAPFFF010000008">
    <property type="protein sequence ID" value="KAK8883548.1"/>
    <property type="molecule type" value="Genomic_DNA"/>
</dbReference>
<dbReference type="Gene3D" id="1.10.510.10">
    <property type="entry name" value="Transferase(Phosphotransferase) domain 1"/>
    <property type="match status" value="1"/>
</dbReference>
<dbReference type="InterPro" id="IPR011009">
    <property type="entry name" value="Kinase-like_dom_sf"/>
</dbReference>
<dbReference type="SMART" id="SM00220">
    <property type="entry name" value="S_TKc"/>
    <property type="match status" value="1"/>
</dbReference>
<sequence>MVLGIGYFHSKGYIYRDLKPDNILINEDGHIKIADFGLVTNEKKSDTYCGTPDYMAPEIFQNNEYTKAVDWWALGCFIFEMLTDMTPSYCRDIEIPFYVSDSARDLIIKLLDKDPKTRLGSENDVDDIKKHPFFDCFNWYDVLAKRYKPEWIPSFEEEKYHESTGQSTQEEFNGFSKVIGDISMDTQTEFRGFTENRDLYLEDFD</sequence>
<keyword evidence="3" id="KW-0547">Nucleotide-binding</keyword>
<evidence type="ECO:0000256" key="2">
    <source>
        <dbReference type="ARBA" id="ARBA00022679"/>
    </source>
</evidence>
<dbReference type="SUPFAM" id="SSF56112">
    <property type="entry name" value="Protein kinase-like (PK-like)"/>
    <property type="match status" value="1"/>
</dbReference>
<dbReference type="Proteomes" id="UP001470230">
    <property type="component" value="Unassembled WGS sequence"/>
</dbReference>
<dbReference type="InterPro" id="IPR000719">
    <property type="entry name" value="Prot_kinase_dom"/>
</dbReference>
<accession>A0ABR2JYG0</accession>
<keyword evidence="4 7" id="KW-0418">Kinase</keyword>
<dbReference type="PROSITE" id="PS00108">
    <property type="entry name" value="PROTEIN_KINASE_ST"/>
    <property type="match status" value="1"/>
</dbReference>
<proteinExistence type="predicted"/>
<dbReference type="Pfam" id="PF00069">
    <property type="entry name" value="Pkinase"/>
    <property type="match status" value="1"/>
</dbReference>
<evidence type="ECO:0000259" key="6">
    <source>
        <dbReference type="PROSITE" id="PS50011"/>
    </source>
</evidence>
<name>A0ABR2JYG0_9EUKA</name>
<organism evidence="7 8">
    <name type="scientific">Tritrichomonas musculus</name>
    <dbReference type="NCBI Taxonomy" id="1915356"/>
    <lineage>
        <taxon>Eukaryota</taxon>
        <taxon>Metamonada</taxon>
        <taxon>Parabasalia</taxon>
        <taxon>Tritrichomonadida</taxon>
        <taxon>Tritrichomonadidae</taxon>
        <taxon>Tritrichomonas</taxon>
    </lineage>
</organism>
<evidence type="ECO:0000256" key="3">
    <source>
        <dbReference type="ARBA" id="ARBA00022741"/>
    </source>
</evidence>
<comment type="caution">
    <text evidence="7">The sequence shown here is derived from an EMBL/GenBank/DDBJ whole genome shotgun (WGS) entry which is preliminary data.</text>
</comment>
<evidence type="ECO:0000256" key="4">
    <source>
        <dbReference type="ARBA" id="ARBA00022777"/>
    </source>
</evidence>
<keyword evidence="8" id="KW-1185">Reference proteome</keyword>
<dbReference type="PROSITE" id="PS50011">
    <property type="entry name" value="PROTEIN_KINASE_DOM"/>
    <property type="match status" value="1"/>
</dbReference>
<dbReference type="Gene3D" id="3.30.200.20">
    <property type="entry name" value="Phosphorylase Kinase, domain 1"/>
    <property type="match status" value="1"/>
</dbReference>
<protein>
    <submittedName>
        <fullName evidence="7">RAC-gamma serine/threonine-protein kinase</fullName>
    </submittedName>
</protein>